<evidence type="ECO:0000256" key="1">
    <source>
        <dbReference type="SAM" id="SignalP"/>
    </source>
</evidence>
<name>A0ABR7KMD7_9SPHI</name>
<keyword evidence="3" id="KW-1185">Reference proteome</keyword>
<dbReference type="EMBL" id="JACRYL010000001">
    <property type="protein sequence ID" value="MBC6109040.1"/>
    <property type="molecule type" value="Genomic_DNA"/>
</dbReference>
<gene>
    <name evidence="2" type="ORF">H7U22_01270</name>
</gene>
<evidence type="ECO:0000313" key="2">
    <source>
        <dbReference type="EMBL" id="MBC6109040.1"/>
    </source>
</evidence>
<keyword evidence="1" id="KW-0732">Signal</keyword>
<dbReference type="RefSeq" id="WP_379016551.1">
    <property type="nucleotide sequence ID" value="NZ_JBHRVK010000001.1"/>
</dbReference>
<evidence type="ECO:0000313" key="3">
    <source>
        <dbReference type="Proteomes" id="UP000652755"/>
    </source>
</evidence>
<reference evidence="2 3" key="1">
    <citation type="submission" date="2020-08" db="EMBL/GenBank/DDBJ databases">
        <authorList>
            <person name="Sun Q."/>
            <person name="Inoue M."/>
        </authorList>
    </citation>
    <scope>NUCLEOTIDE SEQUENCE [LARGE SCALE GENOMIC DNA]</scope>
    <source>
        <strain evidence="2 3">CCM 8938</strain>
    </source>
</reference>
<organism evidence="2 3">
    <name type="scientific">Pedobacter fastidiosus</name>
    <dbReference type="NCBI Taxonomy" id="2765361"/>
    <lineage>
        <taxon>Bacteria</taxon>
        <taxon>Pseudomonadati</taxon>
        <taxon>Bacteroidota</taxon>
        <taxon>Sphingobacteriia</taxon>
        <taxon>Sphingobacteriales</taxon>
        <taxon>Sphingobacteriaceae</taxon>
        <taxon>Pedobacter</taxon>
    </lineage>
</organism>
<feature type="signal peptide" evidence="1">
    <location>
        <begin position="1"/>
        <end position="20"/>
    </location>
</feature>
<accession>A0ABR7KMD7</accession>
<protein>
    <submittedName>
        <fullName evidence="2">Uncharacterized protein</fullName>
    </submittedName>
</protein>
<sequence length="106" mass="11658">MKLSGALIIASIAVSSFAFAQTAPAKTAKEIHKLDKKRVKEGVKSGELTKAEVKDIRTDNKDLKADVKDARADGKVTLAEKKKVARDEAKLSRNIYAKKHNARVRK</sequence>
<proteinExistence type="predicted"/>
<dbReference type="Proteomes" id="UP000652755">
    <property type="component" value="Unassembled WGS sequence"/>
</dbReference>
<feature type="chain" id="PRO_5046068703" evidence="1">
    <location>
        <begin position="21"/>
        <end position="106"/>
    </location>
</feature>
<comment type="caution">
    <text evidence="2">The sequence shown here is derived from an EMBL/GenBank/DDBJ whole genome shotgun (WGS) entry which is preliminary data.</text>
</comment>